<proteinExistence type="predicted"/>
<dbReference type="InterPro" id="IPR011663">
    <property type="entry name" value="UTRA"/>
</dbReference>
<evidence type="ECO:0000256" key="3">
    <source>
        <dbReference type="ARBA" id="ARBA00023163"/>
    </source>
</evidence>
<dbReference type="EMBL" id="JAGYPE020000033">
    <property type="protein sequence ID" value="MCH6267261.1"/>
    <property type="molecule type" value="Genomic_DNA"/>
</dbReference>
<comment type="caution">
    <text evidence="5">The sequence shown here is derived from an EMBL/GenBank/DDBJ whole genome shotgun (WGS) entry which is preliminary data.</text>
</comment>
<dbReference type="PANTHER" id="PTHR44846:SF1">
    <property type="entry name" value="MANNOSYL-D-GLYCERATE TRANSPORT_METABOLISM SYSTEM REPRESSOR MNGR-RELATED"/>
    <property type="match status" value="1"/>
</dbReference>
<evidence type="ECO:0000259" key="4">
    <source>
        <dbReference type="PROSITE" id="PS50949"/>
    </source>
</evidence>
<evidence type="ECO:0000256" key="2">
    <source>
        <dbReference type="ARBA" id="ARBA00023125"/>
    </source>
</evidence>
<dbReference type="SUPFAM" id="SSF64288">
    <property type="entry name" value="Chorismate lyase-like"/>
    <property type="match status" value="1"/>
</dbReference>
<dbReference type="InterPro" id="IPR028978">
    <property type="entry name" value="Chorismate_lyase_/UTRA_dom_sf"/>
</dbReference>
<dbReference type="RefSeq" id="WP_213143992.1">
    <property type="nucleotide sequence ID" value="NZ_JAGYPE020000033.1"/>
</dbReference>
<dbReference type="InterPro" id="IPR036390">
    <property type="entry name" value="WH_DNA-bd_sf"/>
</dbReference>
<dbReference type="Pfam" id="PF00392">
    <property type="entry name" value="GntR"/>
    <property type="match status" value="1"/>
</dbReference>
<dbReference type="SUPFAM" id="SSF46785">
    <property type="entry name" value="Winged helix' DNA-binding domain"/>
    <property type="match status" value="1"/>
</dbReference>
<dbReference type="PRINTS" id="PR00035">
    <property type="entry name" value="HTHGNTR"/>
</dbReference>
<dbReference type="FunFam" id="1.10.10.10:FF:000079">
    <property type="entry name" value="GntR family transcriptional regulator"/>
    <property type="match status" value="1"/>
</dbReference>
<sequence length="244" mass="28037">MKPLQSDSVIPLYHQLKERLKQSIDSGDWKPGDQIPSEHQLMNDYNVSRNTAKKAIEELVQDGLLYRVQGKGTFVAKPKLLQQSLMGLYSFSKGFKEKGMVPNDIVIDIREVKPTPEIMEELQVTNEEHVIEMKRLRCVDDDPYILESSFFPKRVVPNMEPLKRVGETSLYDLLEAEFNIIVNRAIEAFEPVLIRPDESEFLKTEAGKPALLLERTAFDTSGKPVEFCRSIVRGDRCRFYTELT</sequence>
<dbReference type="PANTHER" id="PTHR44846">
    <property type="entry name" value="MANNOSYL-D-GLYCERATE TRANSPORT/METABOLISM SYSTEM REPRESSOR MNGR-RELATED"/>
    <property type="match status" value="1"/>
</dbReference>
<dbReference type="InterPro" id="IPR036388">
    <property type="entry name" value="WH-like_DNA-bd_sf"/>
</dbReference>
<dbReference type="SMART" id="SM00866">
    <property type="entry name" value="UTRA"/>
    <property type="match status" value="1"/>
</dbReference>
<dbReference type="Gene3D" id="3.40.1410.10">
    <property type="entry name" value="Chorismate lyase-like"/>
    <property type="match status" value="1"/>
</dbReference>
<accession>A0A942T0Z7</accession>
<name>A0A942T0Z7_9BACI</name>
<organism evidence="5">
    <name type="scientific">Neobacillus citreus</name>
    <dbReference type="NCBI Taxonomy" id="2833578"/>
    <lineage>
        <taxon>Bacteria</taxon>
        <taxon>Bacillati</taxon>
        <taxon>Bacillota</taxon>
        <taxon>Bacilli</taxon>
        <taxon>Bacillales</taxon>
        <taxon>Bacillaceae</taxon>
        <taxon>Neobacillus</taxon>
    </lineage>
</organism>
<dbReference type="GO" id="GO:0003677">
    <property type="term" value="F:DNA binding"/>
    <property type="evidence" value="ECO:0007669"/>
    <property type="project" value="UniProtKB-KW"/>
</dbReference>
<dbReference type="AlphaFoldDB" id="A0A942T0Z7"/>
<feature type="domain" description="HTH gntR-type" evidence="4">
    <location>
        <begin position="10"/>
        <end position="78"/>
    </location>
</feature>
<keyword evidence="1" id="KW-0805">Transcription regulation</keyword>
<keyword evidence="7" id="KW-1185">Reference proteome</keyword>
<dbReference type="SMART" id="SM00345">
    <property type="entry name" value="HTH_GNTR"/>
    <property type="match status" value="1"/>
</dbReference>
<dbReference type="Gene3D" id="1.10.10.10">
    <property type="entry name" value="Winged helix-like DNA-binding domain superfamily/Winged helix DNA-binding domain"/>
    <property type="match status" value="1"/>
</dbReference>
<dbReference type="GO" id="GO:0045892">
    <property type="term" value="P:negative regulation of DNA-templated transcription"/>
    <property type="evidence" value="ECO:0007669"/>
    <property type="project" value="TreeGrafter"/>
</dbReference>
<dbReference type="GO" id="GO:0003700">
    <property type="term" value="F:DNA-binding transcription factor activity"/>
    <property type="evidence" value="ECO:0007669"/>
    <property type="project" value="InterPro"/>
</dbReference>
<dbReference type="Proteomes" id="UP000677265">
    <property type="component" value="Unassembled WGS sequence"/>
</dbReference>
<protein>
    <submittedName>
        <fullName evidence="5">GntR family transcriptional regulator</fullName>
    </submittedName>
</protein>
<evidence type="ECO:0000313" key="5">
    <source>
        <dbReference type="EMBL" id="MBS4184077.1"/>
    </source>
</evidence>
<dbReference type="PROSITE" id="PS50949">
    <property type="entry name" value="HTH_GNTR"/>
    <property type="match status" value="1"/>
</dbReference>
<keyword evidence="2" id="KW-0238">DNA-binding</keyword>
<dbReference type="EMBL" id="JAGYPE010000004">
    <property type="protein sequence ID" value="MBS4184077.1"/>
    <property type="molecule type" value="Genomic_DNA"/>
</dbReference>
<dbReference type="InterPro" id="IPR000524">
    <property type="entry name" value="Tscrpt_reg_HTH_GntR"/>
</dbReference>
<dbReference type="InterPro" id="IPR050679">
    <property type="entry name" value="Bact_HTH_transcr_reg"/>
</dbReference>
<gene>
    <name evidence="6" type="ORF">KHB02_017215</name>
    <name evidence="5" type="ORF">KHB02_22035</name>
</gene>
<keyword evidence="3" id="KW-0804">Transcription</keyword>
<evidence type="ECO:0000313" key="6">
    <source>
        <dbReference type="EMBL" id="MCH6267261.1"/>
    </source>
</evidence>
<dbReference type="CDD" id="cd07377">
    <property type="entry name" value="WHTH_GntR"/>
    <property type="match status" value="1"/>
</dbReference>
<dbReference type="Pfam" id="PF07702">
    <property type="entry name" value="UTRA"/>
    <property type="match status" value="1"/>
</dbReference>
<evidence type="ECO:0000313" key="7">
    <source>
        <dbReference type="Proteomes" id="UP000677265"/>
    </source>
</evidence>
<reference evidence="5" key="1">
    <citation type="submission" date="2021-05" db="EMBL/GenBank/DDBJ databases">
        <title>Novel Bacillus species.</title>
        <authorList>
            <person name="Liu G."/>
        </authorList>
    </citation>
    <scope>NUCLEOTIDE SEQUENCE</scope>
    <source>
        <strain evidence="5 7">FJAT-50051</strain>
    </source>
</reference>
<evidence type="ECO:0000256" key="1">
    <source>
        <dbReference type="ARBA" id="ARBA00023015"/>
    </source>
</evidence>